<dbReference type="AlphaFoldDB" id="A0A8T3DAR2"/>
<dbReference type="Gene3D" id="6.20.250.70">
    <property type="match status" value="1"/>
</dbReference>
<feature type="region of interest" description="Disordered" evidence="1">
    <location>
        <begin position="307"/>
        <end position="328"/>
    </location>
</feature>
<evidence type="ECO:0000313" key="3">
    <source>
        <dbReference type="Proteomes" id="UP000829720"/>
    </source>
</evidence>
<organism evidence="2 3">
    <name type="scientific">Albula goreensis</name>
    <dbReference type="NCBI Taxonomy" id="1534307"/>
    <lineage>
        <taxon>Eukaryota</taxon>
        <taxon>Metazoa</taxon>
        <taxon>Chordata</taxon>
        <taxon>Craniata</taxon>
        <taxon>Vertebrata</taxon>
        <taxon>Euteleostomi</taxon>
        <taxon>Actinopterygii</taxon>
        <taxon>Neopterygii</taxon>
        <taxon>Teleostei</taxon>
        <taxon>Albuliformes</taxon>
        <taxon>Albulidae</taxon>
        <taxon>Albula</taxon>
    </lineage>
</organism>
<dbReference type="Proteomes" id="UP000829720">
    <property type="component" value="Unassembled WGS sequence"/>
</dbReference>
<dbReference type="PANTHER" id="PTHR15484">
    <property type="entry name" value="DNA-DIRECTED RNA POLYMERASE I SUBUNIT RPA34"/>
    <property type="match status" value="1"/>
</dbReference>
<keyword evidence="3" id="KW-1185">Reference proteome</keyword>
<gene>
    <name evidence="2" type="ORF">AGOR_G00122770</name>
</gene>
<feature type="region of interest" description="Disordered" evidence="1">
    <location>
        <begin position="167"/>
        <end position="293"/>
    </location>
</feature>
<dbReference type="PANTHER" id="PTHR15484:SF8">
    <property type="entry name" value="DNA-DIRECTED RNA POLYMERASE I SUBUNIT RPA34"/>
    <property type="match status" value="1"/>
</dbReference>
<evidence type="ECO:0008006" key="4">
    <source>
        <dbReference type="Google" id="ProtNLM"/>
    </source>
</evidence>
<dbReference type="GO" id="GO:0003723">
    <property type="term" value="F:RNA binding"/>
    <property type="evidence" value="ECO:0007669"/>
    <property type="project" value="TreeGrafter"/>
</dbReference>
<comment type="caution">
    <text evidence="2">The sequence shown here is derived from an EMBL/GenBank/DDBJ whole genome shotgun (WGS) entry which is preliminary data.</text>
</comment>
<protein>
    <recommendedName>
        <fullName evidence="4">CD3e molecule, epsilon associated protein</fullName>
    </recommendedName>
</protein>
<proteinExistence type="predicted"/>
<dbReference type="EMBL" id="JAERUA010000011">
    <property type="protein sequence ID" value="KAI1893346.1"/>
    <property type="molecule type" value="Genomic_DNA"/>
</dbReference>
<feature type="compositionally biased region" description="Basic residues" evidence="1">
    <location>
        <begin position="315"/>
        <end position="328"/>
    </location>
</feature>
<dbReference type="OrthoDB" id="10071093at2759"/>
<dbReference type="GO" id="GO:0006360">
    <property type="term" value="P:transcription by RNA polymerase I"/>
    <property type="evidence" value="ECO:0007669"/>
    <property type="project" value="InterPro"/>
</dbReference>
<feature type="compositionally biased region" description="Basic residues" evidence="1">
    <location>
        <begin position="267"/>
        <end position="276"/>
    </location>
</feature>
<feature type="region of interest" description="Disordered" evidence="1">
    <location>
        <begin position="1"/>
        <end position="37"/>
    </location>
</feature>
<evidence type="ECO:0000256" key="1">
    <source>
        <dbReference type="SAM" id="MobiDB-lite"/>
    </source>
</evidence>
<accession>A0A8T3DAR2</accession>
<reference evidence="2" key="1">
    <citation type="submission" date="2021-01" db="EMBL/GenBank/DDBJ databases">
        <authorList>
            <person name="Zahm M."/>
            <person name="Roques C."/>
            <person name="Cabau C."/>
            <person name="Klopp C."/>
            <person name="Donnadieu C."/>
            <person name="Jouanno E."/>
            <person name="Lampietro C."/>
            <person name="Louis A."/>
            <person name="Herpin A."/>
            <person name="Echchiki A."/>
            <person name="Berthelot C."/>
            <person name="Parey E."/>
            <person name="Roest-Crollius H."/>
            <person name="Braasch I."/>
            <person name="Postlethwait J."/>
            <person name="Bobe J."/>
            <person name="Montfort J."/>
            <person name="Bouchez O."/>
            <person name="Begum T."/>
            <person name="Mejri S."/>
            <person name="Adams A."/>
            <person name="Chen W.-J."/>
            <person name="Guiguen Y."/>
        </authorList>
    </citation>
    <scope>NUCLEOTIDE SEQUENCE</scope>
    <source>
        <tissue evidence="2">Blood</tissue>
    </source>
</reference>
<dbReference type="Pfam" id="PF08208">
    <property type="entry name" value="RNA_polI_A34"/>
    <property type="match status" value="1"/>
</dbReference>
<feature type="compositionally biased region" description="Basic and acidic residues" evidence="1">
    <location>
        <begin position="277"/>
        <end position="293"/>
    </location>
</feature>
<dbReference type="InterPro" id="IPR013240">
    <property type="entry name" value="DNA-dir_RNA_pol1_su_RPA34"/>
</dbReference>
<sequence length="328" mass="36567">MATNLRDISSSEAESDVESEPELQTVPQKHRRKRRDTKYQCPADFVSCDFRPCSRTRFESLNDNNTELWLIKAPMNFNPDSVSGLKVPMMGLKSLQSCKGSQQVYSVLSRPGASAEARLLTTSSQCPGDTVCAPPFAGIMNICESYGDCQGNQAPMAIPACPAPQIPEGLKQRFQPFGSKTPSGHSPKAPEQQEETTDSPMLAKRMKPDPEESGGPKKKKKKDKRTKAEKVEEVEEEISAALSHSLTEEAQETSQELSAPGEEVVEKKKKKKKSKDKSREERTGRAETHFSFKEEVEVKTEPMDFAYGDVESSGKKKKMKKEKKWLDD</sequence>
<feature type="compositionally biased region" description="Basic residues" evidence="1">
    <location>
        <begin position="216"/>
        <end position="225"/>
    </location>
</feature>
<dbReference type="GO" id="GO:0005736">
    <property type="term" value="C:RNA polymerase I complex"/>
    <property type="evidence" value="ECO:0007669"/>
    <property type="project" value="TreeGrafter"/>
</dbReference>
<name>A0A8T3DAR2_9TELE</name>
<evidence type="ECO:0000313" key="2">
    <source>
        <dbReference type="EMBL" id="KAI1893346.1"/>
    </source>
</evidence>